<feature type="modified residue" description="4-aspartylphosphate" evidence="8">
    <location>
        <position position="52"/>
    </location>
</feature>
<keyword evidence="3" id="KW-0805">Transcription regulation</keyword>
<name>A0A2X3WAX4_9STRE</name>
<dbReference type="GO" id="GO:0032993">
    <property type="term" value="C:protein-DNA complex"/>
    <property type="evidence" value="ECO:0007669"/>
    <property type="project" value="TreeGrafter"/>
</dbReference>
<dbReference type="CDD" id="cd00383">
    <property type="entry name" value="trans_reg_C"/>
    <property type="match status" value="1"/>
</dbReference>
<dbReference type="InterPro" id="IPR011006">
    <property type="entry name" value="CheY-like_superfamily"/>
</dbReference>
<dbReference type="OrthoDB" id="9790442at2"/>
<dbReference type="Gene3D" id="1.10.10.10">
    <property type="entry name" value="Winged helix-like DNA-binding domain superfamily/Winged helix DNA-binding domain"/>
    <property type="match status" value="1"/>
</dbReference>
<keyword evidence="2" id="KW-0902">Two-component regulatory system</keyword>
<evidence type="ECO:0000256" key="6">
    <source>
        <dbReference type="ARBA" id="ARBA00055621"/>
    </source>
</evidence>
<feature type="domain" description="OmpR/PhoB-type" evidence="11">
    <location>
        <begin position="122"/>
        <end position="215"/>
    </location>
</feature>
<protein>
    <recommendedName>
        <fullName evidence="7">Transcriptional regulatory protein DltR</fullName>
    </recommendedName>
</protein>
<keyword evidence="4 9" id="KW-0238">DNA-binding</keyword>
<evidence type="ECO:0000256" key="5">
    <source>
        <dbReference type="ARBA" id="ARBA00023163"/>
    </source>
</evidence>
<dbReference type="InterPro" id="IPR001789">
    <property type="entry name" value="Sig_transdc_resp-reg_receiver"/>
</dbReference>
<dbReference type="InterPro" id="IPR039420">
    <property type="entry name" value="WalR-like"/>
</dbReference>
<dbReference type="GO" id="GO:0000156">
    <property type="term" value="F:phosphorelay response regulator activity"/>
    <property type="evidence" value="ECO:0007669"/>
    <property type="project" value="TreeGrafter"/>
</dbReference>
<dbReference type="InterPro" id="IPR001867">
    <property type="entry name" value="OmpR/PhoB-type_DNA-bd"/>
</dbReference>
<dbReference type="InterPro" id="IPR016032">
    <property type="entry name" value="Sig_transdc_resp-reg_C-effctor"/>
</dbReference>
<reference evidence="12 13" key="1">
    <citation type="submission" date="2018-06" db="EMBL/GenBank/DDBJ databases">
        <authorList>
            <consortium name="Pathogen Informatics"/>
            <person name="Doyle S."/>
        </authorList>
    </citation>
    <scope>NUCLEOTIDE SEQUENCE [LARGE SCALE GENOMIC DNA]</scope>
    <source>
        <strain evidence="12 13">NCTC12278</strain>
    </source>
</reference>
<dbReference type="Pfam" id="PF00486">
    <property type="entry name" value="Trans_reg_C"/>
    <property type="match status" value="1"/>
</dbReference>
<evidence type="ECO:0000313" key="13">
    <source>
        <dbReference type="Proteomes" id="UP000249495"/>
    </source>
</evidence>
<feature type="domain" description="Response regulatory" evidence="10">
    <location>
        <begin position="3"/>
        <end position="116"/>
    </location>
</feature>
<gene>
    <name evidence="12" type="primary">arlR_2</name>
    <name evidence="12" type="ORF">NCTC12278_01659</name>
</gene>
<evidence type="ECO:0000256" key="2">
    <source>
        <dbReference type="ARBA" id="ARBA00023012"/>
    </source>
</evidence>
<keyword evidence="5" id="KW-0804">Transcription</keyword>
<dbReference type="PANTHER" id="PTHR48111">
    <property type="entry name" value="REGULATOR OF RPOS"/>
    <property type="match status" value="1"/>
</dbReference>
<dbReference type="PROSITE" id="PS50110">
    <property type="entry name" value="RESPONSE_REGULATORY"/>
    <property type="match status" value="1"/>
</dbReference>
<feature type="DNA-binding region" description="OmpR/PhoB-type" evidence="9">
    <location>
        <begin position="122"/>
        <end position="215"/>
    </location>
</feature>
<dbReference type="RefSeq" id="WP_018030666.1">
    <property type="nucleotide sequence ID" value="NZ_LS483343.1"/>
</dbReference>
<dbReference type="PROSITE" id="PS51755">
    <property type="entry name" value="OMPR_PHOB"/>
    <property type="match status" value="1"/>
</dbReference>
<dbReference type="SUPFAM" id="SSF46894">
    <property type="entry name" value="C-terminal effector domain of the bipartite response regulators"/>
    <property type="match status" value="1"/>
</dbReference>
<proteinExistence type="predicted"/>
<evidence type="ECO:0000256" key="1">
    <source>
        <dbReference type="ARBA" id="ARBA00022553"/>
    </source>
</evidence>
<evidence type="ECO:0000256" key="8">
    <source>
        <dbReference type="PROSITE-ProRule" id="PRU00169"/>
    </source>
</evidence>
<accession>A0A2X3WAX4</accession>
<dbReference type="GO" id="GO:0006355">
    <property type="term" value="P:regulation of DNA-templated transcription"/>
    <property type="evidence" value="ECO:0007669"/>
    <property type="project" value="InterPro"/>
</dbReference>
<dbReference type="Proteomes" id="UP000249495">
    <property type="component" value="Chromosome 1"/>
</dbReference>
<dbReference type="CDD" id="cd17574">
    <property type="entry name" value="REC_OmpR"/>
    <property type="match status" value="1"/>
</dbReference>
<evidence type="ECO:0000256" key="4">
    <source>
        <dbReference type="ARBA" id="ARBA00023125"/>
    </source>
</evidence>
<dbReference type="FunFam" id="3.40.50.2300:FF:000001">
    <property type="entry name" value="DNA-binding response regulator PhoB"/>
    <property type="match status" value="1"/>
</dbReference>
<evidence type="ECO:0000256" key="9">
    <source>
        <dbReference type="PROSITE-ProRule" id="PRU01091"/>
    </source>
</evidence>
<dbReference type="EMBL" id="LS483343">
    <property type="protein sequence ID" value="SQF41063.1"/>
    <property type="molecule type" value="Genomic_DNA"/>
</dbReference>
<dbReference type="SMART" id="SM00862">
    <property type="entry name" value="Trans_reg_C"/>
    <property type="match status" value="1"/>
</dbReference>
<dbReference type="InterPro" id="IPR036388">
    <property type="entry name" value="WH-like_DNA-bd_sf"/>
</dbReference>
<comment type="function">
    <text evidence="6">Member of the two-component regulatory system DltS/DltR. Regulates the expression of the dlt operon.</text>
</comment>
<dbReference type="STRING" id="1123303.GCA_000372425_01344"/>
<dbReference type="PANTHER" id="PTHR48111:SF32">
    <property type="entry name" value="STAGE 0 SPORULATION PROTEIN A HOMOLOG"/>
    <property type="match status" value="1"/>
</dbReference>
<dbReference type="GO" id="GO:0005829">
    <property type="term" value="C:cytosol"/>
    <property type="evidence" value="ECO:0007669"/>
    <property type="project" value="TreeGrafter"/>
</dbReference>
<dbReference type="GO" id="GO:0000976">
    <property type="term" value="F:transcription cis-regulatory region binding"/>
    <property type="evidence" value="ECO:0007669"/>
    <property type="project" value="TreeGrafter"/>
</dbReference>
<organism evidence="12 13">
    <name type="scientific">Streptococcus ferus</name>
    <dbReference type="NCBI Taxonomy" id="1345"/>
    <lineage>
        <taxon>Bacteria</taxon>
        <taxon>Bacillati</taxon>
        <taxon>Bacillota</taxon>
        <taxon>Bacilli</taxon>
        <taxon>Lactobacillales</taxon>
        <taxon>Streptococcaceae</taxon>
        <taxon>Streptococcus</taxon>
    </lineage>
</organism>
<evidence type="ECO:0000259" key="10">
    <source>
        <dbReference type="PROSITE" id="PS50110"/>
    </source>
</evidence>
<dbReference type="SMART" id="SM00448">
    <property type="entry name" value="REC"/>
    <property type="match status" value="1"/>
</dbReference>
<dbReference type="KEGG" id="sfer:NCTC12278_01659"/>
<evidence type="ECO:0000256" key="7">
    <source>
        <dbReference type="ARBA" id="ARBA00071115"/>
    </source>
</evidence>
<evidence type="ECO:0000313" key="12">
    <source>
        <dbReference type="EMBL" id="SQF41063.1"/>
    </source>
</evidence>
<dbReference type="Gene3D" id="3.40.50.2300">
    <property type="match status" value="1"/>
</dbReference>
<dbReference type="SUPFAM" id="SSF52172">
    <property type="entry name" value="CheY-like"/>
    <property type="match status" value="1"/>
</dbReference>
<keyword evidence="1 8" id="KW-0597">Phosphoprotein</keyword>
<evidence type="ECO:0000259" key="11">
    <source>
        <dbReference type="PROSITE" id="PS51755"/>
    </source>
</evidence>
<dbReference type="Pfam" id="PF00072">
    <property type="entry name" value="Response_reg"/>
    <property type="match status" value="1"/>
</dbReference>
<dbReference type="AlphaFoldDB" id="A0A2X3WAX4"/>
<sequence>MARIMVVEDDKVINQVVCEFLKEHGHQTWPVFDGKEALTLFQQESFDLLILDIMIPSLSGIELLKEIRKTSAVPVLMLTAMADEYTQLVSFNHLISDYVVKPFSPLILMKRIENILRQQEGPENLAVSDIKVCPDSGAVQMAGQDISLTKKEYDILMLLLKRKGRLVSRDQLMLTIWGYTELDSRVLDNHMKNLRKKLPSLPLKTVIGRGYQIEED</sequence>
<keyword evidence="13" id="KW-1185">Reference proteome</keyword>
<evidence type="ECO:0000256" key="3">
    <source>
        <dbReference type="ARBA" id="ARBA00023015"/>
    </source>
</evidence>